<feature type="transmembrane region" description="Helical" evidence="6">
    <location>
        <begin position="73"/>
        <end position="94"/>
    </location>
</feature>
<feature type="transmembrane region" description="Helical" evidence="6">
    <location>
        <begin position="48"/>
        <end position="66"/>
    </location>
</feature>
<dbReference type="InterPro" id="IPR011701">
    <property type="entry name" value="MFS"/>
</dbReference>
<accession>A0A967C478</accession>
<dbReference type="InterPro" id="IPR020846">
    <property type="entry name" value="MFS_dom"/>
</dbReference>
<proteinExistence type="predicted"/>
<dbReference type="InterPro" id="IPR044770">
    <property type="entry name" value="MFS_spinster-like"/>
</dbReference>
<dbReference type="PROSITE" id="PS50850">
    <property type="entry name" value="MFS"/>
    <property type="match status" value="1"/>
</dbReference>
<evidence type="ECO:0000256" key="6">
    <source>
        <dbReference type="SAM" id="Phobius"/>
    </source>
</evidence>
<dbReference type="AlphaFoldDB" id="A0A967C478"/>
<feature type="transmembrane region" description="Helical" evidence="6">
    <location>
        <begin position="134"/>
        <end position="152"/>
    </location>
</feature>
<gene>
    <name evidence="8" type="ORF">HBA54_06690</name>
</gene>
<evidence type="ECO:0000256" key="4">
    <source>
        <dbReference type="ARBA" id="ARBA00022989"/>
    </source>
</evidence>
<protein>
    <submittedName>
        <fullName evidence="8">MFS transporter</fullName>
    </submittedName>
</protein>
<evidence type="ECO:0000313" key="8">
    <source>
        <dbReference type="EMBL" id="NIA68274.1"/>
    </source>
</evidence>
<dbReference type="Proteomes" id="UP000761264">
    <property type="component" value="Unassembled WGS sequence"/>
</dbReference>
<keyword evidence="5 6" id="KW-0472">Membrane</keyword>
<feature type="transmembrane region" description="Helical" evidence="6">
    <location>
        <begin position="100"/>
        <end position="122"/>
    </location>
</feature>
<feature type="transmembrane region" description="Helical" evidence="6">
    <location>
        <begin position="252"/>
        <end position="270"/>
    </location>
</feature>
<evidence type="ECO:0000256" key="3">
    <source>
        <dbReference type="ARBA" id="ARBA00022692"/>
    </source>
</evidence>
<feature type="transmembrane region" description="Helical" evidence="6">
    <location>
        <begin position="377"/>
        <end position="399"/>
    </location>
</feature>
<keyword evidence="4 6" id="KW-1133">Transmembrane helix</keyword>
<evidence type="ECO:0000256" key="5">
    <source>
        <dbReference type="ARBA" id="ARBA00023136"/>
    </source>
</evidence>
<dbReference type="RefSeq" id="WP_167222695.1">
    <property type="nucleotide sequence ID" value="NZ_JAAQPH010000004.1"/>
</dbReference>
<dbReference type="PANTHER" id="PTHR23505">
    <property type="entry name" value="SPINSTER"/>
    <property type="match status" value="1"/>
</dbReference>
<evidence type="ECO:0000313" key="9">
    <source>
        <dbReference type="Proteomes" id="UP000761264"/>
    </source>
</evidence>
<name>A0A967C478_9PROT</name>
<feature type="transmembrane region" description="Helical" evidence="6">
    <location>
        <begin position="282"/>
        <end position="301"/>
    </location>
</feature>
<keyword evidence="2" id="KW-0813">Transport</keyword>
<keyword evidence="9" id="KW-1185">Reference proteome</keyword>
<comment type="caution">
    <text evidence="8">The sequence shown here is derived from an EMBL/GenBank/DDBJ whole genome shotgun (WGS) entry which is preliminary data.</text>
</comment>
<dbReference type="GO" id="GO:0016020">
    <property type="term" value="C:membrane"/>
    <property type="evidence" value="ECO:0007669"/>
    <property type="project" value="UniProtKB-SubCell"/>
</dbReference>
<feature type="transmembrane region" description="Helical" evidence="6">
    <location>
        <begin position="211"/>
        <end position="240"/>
    </location>
</feature>
<sequence length="404" mass="42109">MALTGWRLVALLCLTQVLGMLGNATFPALIPVFQPLWALSNTEAGWVSGVYYAGYTAAVPVLVTLTDRQDARGIYLLSCLLGGLAALGFALLASGFWTAMVFRFLGGIGLAGTYMVGLKLLSDRLPEQGRARSVAIYTAHFGIGASLSVFAAGEVTALAGWSWAFVVGALGSFVSLLLVVVFVRPLAPRPRRAAPTAVFDFRPVLRNRPALAYTLGYAAHIWELFGFRAWLVAFLVFVFAQQPALAAGGWSPTQVATLLLLLGLPASILGNEIATAFGRRRIVSLFMIGSGGIALVLGFIAGAPLWLLVAVLLVYGCLIMADSGALTAGAVIAAAPERRGATMALHALLGFGAGFLSPLAFGVVLDLGGGVDQGLAWGFAFALLGLGVFTGPLILALLARRGNA</sequence>
<feature type="transmembrane region" description="Helical" evidence="6">
    <location>
        <begin position="307"/>
        <end position="332"/>
    </location>
</feature>
<evidence type="ECO:0000256" key="2">
    <source>
        <dbReference type="ARBA" id="ARBA00022448"/>
    </source>
</evidence>
<dbReference type="SUPFAM" id="SSF103473">
    <property type="entry name" value="MFS general substrate transporter"/>
    <property type="match status" value="1"/>
</dbReference>
<dbReference type="Gene3D" id="1.20.1250.20">
    <property type="entry name" value="MFS general substrate transporter like domains"/>
    <property type="match status" value="1"/>
</dbReference>
<keyword evidence="3 6" id="KW-0812">Transmembrane</keyword>
<comment type="subcellular location">
    <subcellularLocation>
        <location evidence="1">Membrane</location>
        <topology evidence="1">Multi-pass membrane protein</topology>
    </subcellularLocation>
</comment>
<organism evidence="8 9">
    <name type="scientific">Pelagibius litoralis</name>
    <dbReference type="NCBI Taxonomy" id="374515"/>
    <lineage>
        <taxon>Bacteria</taxon>
        <taxon>Pseudomonadati</taxon>
        <taxon>Pseudomonadota</taxon>
        <taxon>Alphaproteobacteria</taxon>
        <taxon>Rhodospirillales</taxon>
        <taxon>Rhodovibrionaceae</taxon>
        <taxon>Pelagibius</taxon>
    </lineage>
</organism>
<dbReference type="PANTHER" id="PTHR23505:SF79">
    <property type="entry name" value="PROTEIN SPINSTER"/>
    <property type="match status" value="1"/>
</dbReference>
<dbReference type="CDD" id="cd06174">
    <property type="entry name" value="MFS"/>
    <property type="match status" value="1"/>
</dbReference>
<dbReference type="EMBL" id="JAAQPH010000004">
    <property type="protein sequence ID" value="NIA68274.1"/>
    <property type="molecule type" value="Genomic_DNA"/>
</dbReference>
<evidence type="ECO:0000259" key="7">
    <source>
        <dbReference type="PROSITE" id="PS50850"/>
    </source>
</evidence>
<dbReference type="InterPro" id="IPR036259">
    <property type="entry name" value="MFS_trans_sf"/>
</dbReference>
<reference evidence="8" key="1">
    <citation type="submission" date="2020-03" db="EMBL/GenBank/DDBJ databases">
        <title>Genome of Pelagibius litoralis DSM 21314T.</title>
        <authorList>
            <person name="Wang G."/>
        </authorList>
    </citation>
    <scope>NUCLEOTIDE SEQUENCE</scope>
    <source>
        <strain evidence="8">DSM 21314</strain>
    </source>
</reference>
<feature type="transmembrane region" description="Helical" evidence="6">
    <location>
        <begin position="158"/>
        <end position="183"/>
    </location>
</feature>
<dbReference type="GO" id="GO:0022857">
    <property type="term" value="F:transmembrane transporter activity"/>
    <property type="evidence" value="ECO:0007669"/>
    <property type="project" value="InterPro"/>
</dbReference>
<feature type="transmembrane region" description="Helical" evidence="6">
    <location>
        <begin position="344"/>
        <end position="365"/>
    </location>
</feature>
<evidence type="ECO:0000256" key="1">
    <source>
        <dbReference type="ARBA" id="ARBA00004141"/>
    </source>
</evidence>
<feature type="domain" description="Major facilitator superfamily (MFS) profile" evidence="7">
    <location>
        <begin position="8"/>
        <end position="403"/>
    </location>
</feature>
<dbReference type="Pfam" id="PF07690">
    <property type="entry name" value="MFS_1"/>
    <property type="match status" value="1"/>
</dbReference>